<gene>
    <name evidence="3" type="ORF">BDK51DRAFT_34196</name>
</gene>
<dbReference type="Pfam" id="PF00400">
    <property type="entry name" value="WD40"/>
    <property type="match status" value="1"/>
</dbReference>
<keyword evidence="2" id="KW-0812">Transmembrane</keyword>
<feature type="transmembrane region" description="Helical" evidence="2">
    <location>
        <begin position="95"/>
        <end position="118"/>
    </location>
</feature>
<reference evidence="4" key="1">
    <citation type="journal article" date="2018" name="Nat. Microbiol.">
        <title>Leveraging single-cell genomics to expand the fungal tree of life.</title>
        <authorList>
            <person name="Ahrendt S.R."/>
            <person name="Quandt C.A."/>
            <person name="Ciobanu D."/>
            <person name="Clum A."/>
            <person name="Salamov A."/>
            <person name="Andreopoulos B."/>
            <person name="Cheng J.F."/>
            <person name="Woyke T."/>
            <person name="Pelin A."/>
            <person name="Henrissat B."/>
            <person name="Reynolds N.K."/>
            <person name="Benny G.L."/>
            <person name="Smith M.E."/>
            <person name="James T.Y."/>
            <person name="Grigoriev I.V."/>
        </authorList>
    </citation>
    <scope>NUCLEOTIDE SEQUENCE [LARGE SCALE GENOMIC DNA]</scope>
</reference>
<dbReference type="InterPro" id="IPR001680">
    <property type="entry name" value="WD40_rpt"/>
</dbReference>
<dbReference type="EMBL" id="KZ999185">
    <property type="protein sequence ID" value="RKO85330.1"/>
    <property type="molecule type" value="Genomic_DNA"/>
</dbReference>
<dbReference type="SMART" id="SM00320">
    <property type="entry name" value="WD40"/>
    <property type="match status" value="3"/>
</dbReference>
<organism evidence="3 4">
    <name type="scientific">Blyttiomyces helicus</name>
    <dbReference type="NCBI Taxonomy" id="388810"/>
    <lineage>
        <taxon>Eukaryota</taxon>
        <taxon>Fungi</taxon>
        <taxon>Fungi incertae sedis</taxon>
        <taxon>Chytridiomycota</taxon>
        <taxon>Chytridiomycota incertae sedis</taxon>
        <taxon>Chytridiomycetes</taxon>
        <taxon>Chytridiomycetes incertae sedis</taxon>
        <taxon>Blyttiomyces</taxon>
    </lineage>
</organism>
<dbReference type="Proteomes" id="UP000269721">
    <property type="component" value="Unassembled WGS sequence"/>
</dbReference>
<keyword evidence="4" id="KW-1185">Reference proteome</keyword>
<evidence type="ECO:0000313" key="4">
    <source>
        <dbReference type="Proteomes" id="UP000269721"/>
    </source>
</evidence>
<sequence length="422" mass="43776">MDEQVSTPDLRFAQSPDPTLAPPPTALFPLTELAPTDIVEIPESPSPDRVQLLLDLTDSDSVEPPRYELHEVLPSYTEVGPLTLKQLRQAARDRWILISIVAFLILAACGGAVAYFVLTRSNTGSDPIAISAGASLRLPSAASQAPVRALALSADGSRLYGGTDAGDVVAWDAASGAAMELETIPGTAVHALDLSSDESVVFVAGTNSSAGFLALTPDGTRVLLASGGIVELDAATGRIVNAHWPGSLNATALAFSPTGETLYTGHRNGSIIAWSFPSRTPKSLWSPPAVPSTPTAFLNPILSLTVSPSGSTLYTMTQSDAVPLAWDASTGVATQLPSPDSASPYYSRPMAPLTLSRDGRWAYAAGGNPIVAWNLVDGSVDVTPWGSAAQGAQDAVAAISVASAGEIYVGTYNLDVGRWIVA</sequence>
<keyword evidence="2" id="KW-1133">Transmembrane helix</keyword>
<evidence type="ECO:0000256" key="1">
    <source>
        <dbReference type="SAM" id="MobiDB-lite"/>
    </source>
</evidence>
<dbReference type="InterPro" id="IPR011044">
    <property type="entry name" value="Quino_amine_DH_bsu"/>
</dbReference>
<proteinExistence type="predicted"/>
<accession>A0A4P9W3U8</accession>
<evidence type="ECO:0000313" key="3">
    <source>
        <dbReference type="EMBL" id="RKO85330.1"/>
    </source>
</evidence>
<dbReference type="SUPFAM" id="SSF50969">
    <property type="entry name" value="YVTN repeat-like/Quinoprotein amine dehydrogenase"/>
    <property type="match status" value="1"/>
</dbReference>
<dbReference type="InterPro" id="IPR015943">
    <property type="entry name" value="WD40/YVTN_repeat-like_dom_sf"/>
</dbReference>
<feature type="region of interest" description="Disordered" evidence="1">
    <location>
        <begin position="1"/>
        <end position="26"/>
    </location>
</feature>
<dbReference type="AlphaFoldDB" id="A0A4P9W3U8"/>
<protein>
    <submittedName>
        <fullName evidence="3">Quino protein amine dehydrogenase</fullName>
    </submittedName>
</protein>
<keyword evidence="2" id="KW-0472">Membrane</keyword>
<evidence type="ECO:0000256" key="2">
    <source>
        <dbReference type="SAM" id="Phobius"/>
    </source>
</evidence>
<dbReference type="Gene3D" id="2.130.10.10">
    <property type="entry name" value="YVTN repeat-like/Quinoprotein amine dehydrogenase"/>
    <property type="match status" value="2"/>
</dbReference>
<name>A0A4P9W3U8_9FUNG</name>